<gene>
    <name evidence="1" type="ORF">DSO57_1016202</name>
</gene>
<reference evidence="1" key="1">
    <citation type="submission" date="2022-04" db="EMBL/GenBank/DDBJ databases">
        <title>Genome of the entomopathogenic fungus Entomophthora muscae.</title>
        <authorList>
            <person name="Elya C."/>
            <person name="Lovett B.R."/>
            <person name="Lee E."/>
            <person name="Macias A.M."/>
            <person name="Hajek A.E."/>
            <person name="De Bivort B.L."/>
            <person name="Kasson M.T."/>
            <person name="De Fine Licht H.H."/>
            <person name="Stajich J.E."/>
        </authorList>
    </citation>
    <scope>NUCLEOTIDE SEQUENCE</scope>
    <source>
        <strain evidence="1">Berkeley</strain>
    </source>
</reference>
<sequence length="57" mass="6379">MAGLPVGVQVLGRSFEDEKVLAVMKVIEALQTREKVQTSKPYVTYSCTIYPYTFVPP</sequence>
<organism evidence="1 2">
    <name type="scientific">Entomophthora muscae</name>
    <dbReference type="NCBI Taxonomy" id="34485"/>
    <lineage>
        <taxon>Eukaryota</taxon>
        <taxon>Fungi</taxon>
        <taxon>Fungi incertae sedis</taxon>
        <taxon>Zoopagomycota</taxon>
        <taxon>Entomophthoromycotina</taxon>
        <taxon>Entomophthoromycetes</taxon>
        <taxon>Entomophthorales</taxon>
        <taxon>Entomophthoraceae</taxon>
        <taxon>Entomophthora</taxon>
    </lineage>
</organism>
<evidence type="ECO:0000313" key="2">
    <source>
        <dbReference type="Proteomes" id="UP001165960"/>
    </source>
</evidence>
<comment type="caution">
    <text evidence="1">The sequence shown here is derived from an EMBL/GenBank/DDBJ whole genome shotgun (WGS) entry which is preliminary data.</text>
</comment>
<accession>A0ACC2UQ87</accession>
<dbReference type="Proteomes" id="UP001165960">
    <property type="component" value="Unassembled WGS sequence"/>
</dbReference>
<dbReference type="EMBL" id="QTSX02000065">
    <property type="protein sequence ID" value="KAJ9089104.1"/>
    <property type="molecule type" value="Genomic_DNA"/>
</dbReference>
<name>A0ACC2UQ87_9FUNG</name>
<proteinExistence type="predicted"/>
<protein>
    <submittedName>
        <fullName evidence="1">Uncharacterized protein</fullName>
    </submittedName>
</protein>
<keyword evidence="2" id="KW-1185">Reference proteome</keyword>
<evidence type="ECO:0000313" key="1">
    <source>
        <dbReference type="EMBL" id="KAJ9089104.1"/>
    </source>
</evidence>